<reference evidence="1" key="2">
    <citation type="submission" date="2020-11" db="EMBL/GenBank/DDBJ databases">
        <authorList>
            <person name="McCartney M.A."/>
            <person name="Auch B."/>
            <person name="Kono T."/>
            <person name="Mallez S."/>
            <person name="Becker A."/>
            <person name="Gohl D.M."/>
            <person name="Silverstein K.A.T."/>
            <person name="Koren S."/>
            <person name="Bechman K.B."/>
            <person name="Herman A."/>
            <person name="Abrahante J.E."/>
            <person name="Garbe J."/>
        </authorList>
    </citation>
    <scope>NUCLEOTIDE SEQUENCE</scope>
    <source>
        <strain evidence="1">Duluth1</strain>
        <tissue evidence="1">Whole animal</tissue>
    </source>
</reference>
<evidence type="ECO:0000313" key="2">
    <source>
        <dbReference type="Proteomes" id="UP000828390"/>
    </source>
</evidence>
<comment type="caution">
    <text evidence="1">The sequence shown here is derived from an EMBL/GenBank/DDBJ whole genome shotgun (WGS) entry which is preliminary data.</text>
</comment>
<proteinExistence type="predicted"/>
<protein>
    <submittedName>
        <fullName evidence="1">Uncharacterized protein</fullName>
    </submittedName>
</protein>
<dbReference type="EMBL" id="JAIWYP010000005">
    <property type="protein sequence ID" value="KAH3823435.1"/>
    <property type="molecule type" value="Genomic_DNA"/>
</dbReference>
<evidence type="ECO:0000313" key="1">
    <source>
        <dbReference type="EMBL" id="KAH3823435.1"/>
    </source>
</evidence>
<keyword evidence="2" id="KW-1185">Reference proteome</keyword>
<sequence>MGRYRACFLCVDSVHDEFIGDLKNASTVDIGNITIQPLGRLISHHIIISTTPMCLETWIETGNLLTAI</sequence>
<gene>
    <name evidence="1" type="ORF">DPMN_125234</name>
</gene>
<organism evidence="1 2">
    <name type="scientific">Dreissena polymorpha</name>
    <name type="common">Zebra mussel</name>
    <name type="synonym">Mytilus polymorpha</name>
    <dbReference type="NCBI Taxonomy" id="45954"/>
    <lineage>
        <taxon>Eukaryota</taxon>
        <taxon>Metazoa</taxon>
        <taxon>Spiralia</taxon>
        <taxon>Lophotrochozoa</taxon>
        <taxon>Mollusca</taxon>
        <taxon>Bivalvia</taxon>
        <taxon>Autobranchia</taxon>
        <taxon>Heteroconchia</taxon>
        <taxon>Euheterodonta</taxon>
        <taxon>Imparidentia</taxon>
        <taxon>Neoheterodontei</taxon>
        <taxon>Myida</taxon>
        <taxon>Dreissenoidea</taxon>
        <taxon>Dreissenidae</taxon>
        <taxon>Dreissena</taxon>
    </lineage>
</organism>
<accession>A0A9D4GUS1</accession>
<reference evidence="1" key="1">
    <citation type="journal article" date="2019" name="bioRxiv">
        <title>The Genome of the Zebra Mussel, Dreissena polymorpha: A Resource for Invasive Species Research.</title>
        <authorList>
            <person name="McCartney M.A."/>
            <person name="Auch B."/>
            <person name="Kono T."/>
            <person name="Mallez S."/>
            <person name="Zhang Y."/>
            <person name="Obille A."/>
            <person name="Becker A."/>
            <person name="Abrahante J.E."/>
            <person name="Garbe J."/>
            <person name="Badalamenti J.P."/>
            <person name="Herman A."/>
            <person name="Mangelson H."/>
            <person name="Liachko I."/>
            <person name="Sullivan S."/>
            <person name="Sone E.D."/>
            <person name="Koren S."/>
            <person name="Silverstein K.A.T."/>
            <person name="Beckman K.B."/>
            <person name="Gohl D.M."/>
        </authorList>
    </citation>
    <scope>NUCLEOTIDE SEQUENCE</scope>
    <source>
        <strain evidence="1">Duluth1</strain>
        <tissue evidence="1">Whole animal</tissue>
    </source>
</reference>
<name>A0A9D4GUS1_DREPO</name>
<dbReference type="AlphaFoldDB" id="A0A9D4GUS1"/>
<dbReference type="Proteomes" id="UP000828390">
    <property type="component" value="Unassembled WGS sequence"/>
</dbReference>